<keyword evidence="3 5" id="KW-0456">Lyase</keyword>
<sequence length="165" mass="17289">MAPTVLSLRPLTANDFAPYGEVLELGEGPARAINAGTSARRDLAAALDLTREGGAPVLATFDVQGQAVEGPWTMLERHRLGSQTFVPLAAADWVVLVGLGQAAPERRTFAAFAATGAQGITLHAGTWHHPLIALAPGRFLVIERGVPGQKDCDVVTLSPPVRLAP</sequence>
<dbReference type="InterPro" id="IPR011051">
    <property type="entry name" value="RmlC_Cupin_sf"/>
</dbReference>
<dbReference type="InterPro" id="IPR024060">
    <property type="entry name" value="Ureidoglycolate_lyase_dom_sf"/>
</dbReference>
<comment type="subunit">
    <text evidence="1">Homodimer.</text>
</comment>
<evidence type="ECO:0000256" key="4">
    <source>
        <dbReference type="ARBA" id="ARBA00047684"/>
    </source>
</evidence>
<evidence type="ECO:0000256" key="3">
    <source>
        <dbReference type="ARBA" id="ARBA00023239"/>
    </source>
</evidence>
<keyword evidence="6" id="KW-1185">Reference proteome</keyword>
<dbReference type="RefSeq" id="WP_193676234.1">
    <property type="nucleotide sequence ID" value="NZ_JADDIV010000002.1"/>
</dbReference>
<dbReference type="InterPro" id="IPR007247">
    <property type="entry name" value="Ureidogly_lyase"/>
</dbReference>
<comment type="catalytic activity">
    <reaction evidence="4">
        <text>(S)-ureidoglycolate = urea + glyoxylate</text>
        <dbReference type="Rhea" id="RHEA:11304"/>
        <dbReference type="ChEBI" id="CHEBI:16199"/>
        <dbReference type="ChEBI" id="CHEBI:36655"/>
        <dbReference type="ChEBI" id="CHEBI:57296"/>
        <dbReference type="EC" id="4.3.2.3"/>
    </reaction>
</comment>
<dbReference type="Gene3D" id="2.60.120.480">
    <property type="entry name" value="Ureidoglycolate hydrolase"/>
    <property type="match status" value="1"/>
</dbReference>
<dbReference type="Pfam" id="PF04115">
    <property type="entry name" value="Ureidogly_lyase"/>
    <property type="match status" value="1"/>
</dbReference>
<organism evidence="5 6">
    <name type="scientific">Ramlibacter pallidus</name>
    <dbReference type="NCBI Taxonomy" id="2780087"/>
    <lineage>
        <taxon>Bacteria</taxon>
        <taxon>Pseudomonadati</taxon>
        <taxon>Pseudomonadota</taxon>
        <taxon>Betaproteobacteria</taxon>
        <taxon>Burkholderiales</taxon>
        <taxon>Comamonadaceae</taxon>
        <taxon>Ramlibacter</taxon>
    </lineage>
</organism>
<dbReference type="Proteomes" id="UP000806285">
    <property type="component" value="Unassembled WGS sequence"/>
</dbReference>
<evidence type="ECO:0000313" key="5">
    <source>
        <dbReference type="EMBL" id="MBE7367650.1"/>
    </source>
</evidence>
<dbReference type="PANTHER" id="PTHR21221:SF1">
    <property type="entry name" value="UREIDOGLYCOLATE LYASE"/>
    <property type="match status" value="1"/>
</dbReference>
<dbReference type="PIRSF" id="PIRSF017306">
    <property type="entry name" value="Ureidogly_hydro"/>
    <property type="match status" value="1"/>
</dbReference>
<dbReference type="PANTHER" id="PTHR21221">
    <property type="entry name" value="UREIDOGLYCOLATE HYDROLASE"/>
    <property type="match status" value="1"/>
</dbReference>
<gene>
    <name evidence="5" type="ORF">IM787_08745</name>
</gene>
<evidence type="ECO:0000256" key="1">
    <source>
        <dbReference type="ARBA" id="ARBA00011738"/>
    </source>
</evidence>
<dbReference type="SUPFAM" id="SSF51182">
    <property type="entry name" value="RmlC-like cupins"/>
    <property type="match status" value="1"/>
</dbReference>
<dbReference type="EMBL" id="JADDIV010000002">
    <property type="protein sequence ID" value="MBE7367650.1"/>
    <property type="molecule type" value="Genomic_DNA"/>
</dbReference>
<name>A0ABR9S2E5_9BURK</name>
<reference evidence="5 6" key="1">
    <citation type="submission" date="2020-10" db="EMBL/GenBank/DDBJ databases">
        <title>Ramlibacter sp. HM2 16S ribosomal RNA gene Genome sequencing and assembly.</title>
        <authorList>
            <person name="Kang M."/>
        </authorList>
    </citation>
    <scope>NUCLEOTIDE SEQUENCE [LARGE SCALE GENOMIC DNA]</scope>
    <source>
        <strain evidence="5 6">HM2</strain>
    </source>
</reference>
<comment type="caution">
    <text evidence="5">The sequence shown here is derived from an EMBL/GenBank/DDBJ whole genome shotgun (WGS) entry which is preliminary data.</text>
</comment>
<evidence type="ECO:0000313" key="6">
    <source>
        <dbReference type="Proteomes" id="UP000806285"/>
    </source>
</evidence>
<accession>A0ABR9S2E5</accession>
<proteinExistence type="predicted"/>
<keyword evidence="2" id="KW-0659">Purine metabolism</keyword>
<evidence type="ECO:0000256" key="2">
    <source>
        <dbReference type="ARBA" id="ARBA00022631"/>
    </source>
</evidence>
<dbReference type="GO" id="GO:0016829">
    <property type="term" value="F:lyase activity"/>
    <property type="evidence" value="ECO:0007669"/>
    <property type="project" value="UniProtKB-KW"/>
</dbReference>
<protein>
    <submittedName>
        <fullName evidence="5">Ureidoglycolate lyase</fullName>
    </submittedName>
</protein>